<proteinExistence type="predicted"/>
<organism evidence="2 3">
    <name type="scientific">Acidipropionibacterium acidipropionici</name>
    <dbReference type="NCBI Taxonomy" id="1748"/>
    <lineage>
        <taxon>Bacteria</taxon>
        <taxon>Bacillati</taxon>
        <taxon>Actinomycetota</taxon>
        <taxon>Actinomycetes</taxon>
        <taxon>Propionibacteriales</taxon>
        <taxon>Propionibacteriaceae</taxon>
        <taxon>Acidipropionibacterium</taxon>
    </lineage>
</organism>
<gene>
    <name evidence="2" type="ORF">AXH35_00105</name>
</gene>
<protein>
    <submittedName>
        <fullName evidence="2">Uncharacterized protein</fullName>
    </submittedName>
</protein>
<dbReference type="InterPro" id="IPR027417">
    <property type="entry name" value="P-loop_NTPase"/>
</dbReference>
<dbReference type="AlphaFoldDB" id="A0AAC8YI15"/>
<dbReference type="Proteomes" id="UP000075221">
    <property type="component" value="Chromosome"/>
</dbReference>
<dbReference type="Pfam" id="PF12846">
    <property type="entry name" value="AAA_10"/>
    <property type="match status" value="1"/>
</dbReference>
<dbReference type="EMBL" id="CP014352">
    <property type="protein sequence ID" value="AMS06889.1"/>
    <property type="molecule type" value="Genomic_DNA"/>
</dbReference>
<dbReference type="Gene3D" id="3.40.50.300">
    <property type="entry name" value="P-loop containing nucleotide triphosphate hydrolases"/>
    <property type="match status" value="1"/>
</dbReference>
<feature type="region of interest" description="Disordered" evidence="1">
    <location>
        <begin position="829"/>
        <end position="857"/>
    </location>
</feature>
<evidence type="ECO:0000313" key="3">
    <source>
        <dbReference type="Proteomes" id="UP000075221"/>
    </source>
</evidence>
<accession>A0AAC8YI15</accession>
<dbReference type="RefSeq" id="WP_062820591.1">
    <property type="nucleotide sequence ID" value="NZ_CP014352.1"/>
</dbReference>
<sequence>MMANIERFMAGPLMWTTNGDIWGMWRLTPLPRPATEHQSDQVAWSHAALYRALSGREFCLNGILSWTDPRQIVDAMTTITEADGQTRIIDLDAHPVWADEIDAFLDGVAATEPLGRREWFLSVKLPIGSQAATRAHLGAAANTLCDWAGLMPLPPAAAEVAAARAAFTRLSETLPDAFAPRPASEAEQLWLRHHFTSRTQGLADEHHTVSAADDLPEPTGSFHLGGETLDEGAVSDLAGRPSGARAAAIPARRVLKVTSADETTSYQSRFVLGQVPRQMVWPGTEFLGRIDDTGVPVDLTIRGVVRSRHEAMRKNQTAIRRVNDQLDSVEGAELSQAGAMMRIQHGAQTLADYNAILDADQREVEIAPLVIASIADANYQNLTDLAAQFAKAEIWDEFTWLRPIGRQTALYWAERPGTILSRSLNEYRQLVTGLNFAAAIPMTDYRLGRNAGIPLAVVTASPLASIVYLDLAADTYDRLSGTVALIGEMGAGKTMAEKRLTAAIVARGGRMIATDNSEEREWFTFWNAVDCSRQMVDTEYPELSVDPLRILDPAQAGRVMQSFLITLLNLDATGTSGQTLAKVLKPGYLARHHITSAGALQRHLADGCDLPAAAEIADRIAVFADPDMSGSRAAAVFDESLPALDITADAIIIGTHGVTLPTATEIDQEHLFRQLAPEKIFGRALYALIAVLAREVCFSDRSRPAVFDIDEFHVLASSPEATKPVQDFVREGRRGMAWLITGSHDPEADYPDETIRDLIKHRIVLRLTKPELAKKGVKFLGIDPKDSPEEFNEYVAAVQQIDPHHPGEGLYADQWGTISTIQLLPPAYGPHLAAAQSDPPTATESEPDPPESPQEAA</sequence>
<dbReference type="SUPFAM" id="SSF52540">
    <property type="entry name" value="P-loop containing nucleoside triphosphate hydrolases"/>
    <property type="match status" value="1"/>
</dbReference>
<name>A0AAC8YI15_9ACTN</name>
<evidence type="ECO:0000256" key="1">
    <source>
        <dbReference type="SAM" id="MobiDB-lite"/>
    </source>
</evidence>
<evidence type="ECO:0000313" key="2">
    <source>
        <dbReference type="EMBL" id="AMS06889.1"/>
    </source>
</evidence>
<reference evidence="2 3" key="1">
    <citation type="submission" date="2016-02" db="EMBL/GenBank/DDBJ databases">
        <title>Complete Genome Sequence of Propionibacterium acidipropionici ATCC 55737.</title>
        <authorList>
            <person name="Luna Flores C.H."/>
            <person name="Nielsen L.K."/>
            <person name="Marcellin E."/>
        </authorList>
    </citation>
    <scope>NUCLEOTIDE SEQUENCE [LARGE SCALE GENOMIC DNA]</scope>
    <source>
        <strain evidence="2 3">ATCC 55737</strain>
    </source>
</reference>